<feature type="region of interest" description="Disordered" evidence="1">
    <location>
        <begin position="51"/>
        <end position="152"/>
    </location>
</feature>
<sequence length="152" mass="16173">YHSQSDSKRASSAKTEVQMSQETLSDVLAELGALEDSDGAEVYSQAVGSCDIPIEQSPAEGEPEDLSGVDLYSDFSIEEDSSLGDAQGHSVDRDDDLSLTSRSSHSPDSTLDALEEPAETREEAIDSISLSDDQGTPRPVSESSSLEIIDCD</sequence>
<organism evidence="2 3">
    <name type="scientific">Perkinsus olseni</name>
    <name type="common">Perkinsus atlanticus</name>
    <dbReference type="NCBI Taxonomy" id="32597"/>
    <lineage>
        <taxon>Eukaryota</taxon>
        <taxon>Sar</taxon>
        <taxon>Alveolata</taxon>
        <taxon>Perkinsozoa</taxon>
        <taxon>Perkinsea</taxon>
        <taxon>Perkinsida</taxon>
        <taxon>Perkinsidae</taxon>
        <taxon>Perkinsus</taxon>
    </lineage>
</organism>
<feature type="region of interest" description="Disordered" evidence="1">
    <location>
        <begin position="1"/>
        <end position="21"/>
    </location>
</feature>
<evidence type="ECO:0000313" key="2">
    <source>
        <dbReference type="EMBL" id="KAF4684568.1"/>
    </source>
</evidence>
<evidence type="ECO:0000256" key="1">
    <source>
        <dbReference type="SAM" id="MobiDB-lite"/>
    </source>
</evidence>
<feature type="non-terminal residue" evidence="2">
    <location>
        <position position="1"/>
    </location>
</feature>
<feature type="compositionally biased region" description="Polar residues" evidence="1">
    <location>
        <begin position="10"/>
        <end position="21"/>
    </location>
</feature>
<dbReference type="AlphaFoldDB" id="A0A7J6NL50"/>
<protein>
    <submittedName>
        <fullName evidence="2">DNA polymerase zeta catalytic subunit</fullName>
    </submittedName>
</protein>
<gene>
    <name evidence="2" type="primary">REV3L_2</name>
    <name evidence="2" type="ORF">FOZ63_018992</name>
</gene>
<evidence type="ECO:0000313" key="3">
    <source>
        <dbReference type="Proteomes" id="UP000553632"/>
    </source>
</evidence>
<name>A0A7J6NL50_PEROL</name>
<keyword evidence="3" id="KW-1185">Reference proteome</keyword>
<comment type="caution">
    <text evidence="2">The sequence shown here is derived from an EMBL/GenBank/DDBJ whole genome shotgun (WGS) entry which is preliminary data.</text>
</comment>
<reference evidence="2 3" key="1">
    <citation type="submission" date="2020-04" db="EMBL/GenBank/DDBJ databases">
        <title>Perkinsus olseni comparative genomics.</title>
        <authorList>
            <person name="Bogema D.R."/>
        </authorList>
    </citation>
    <scope>NUCLEOTIDE SEQUENCE [LARGE SCALE GENOMIC DNA]</scope>
    <source>
        <strain evidence="2 3">ATCC PRA-207</strain>
    </source>
</reference>
<dbReference type="EMBL" id="JABANO010040474">
    <property type="protein sequence ID" value="KAF4684568.1"/>
    <property type="molecule type" value="Genomic_DNA"/>
</dbReference>
<feature type="compositionally biased region" description="Low complexity" evidence="1">
    <location>
        <begin position="98"/>
        <end position="112"/>
    </location>
</feature>
<proteinExistence type="predicted"/>
<dbReference type="Proteomes" id="UP000553632">
    <property type="component" value="Unassembled WGS sequence"/>
</dbReference>
<accession>A0A7J6NL50</accession>